<dbReference type="InterPro" id="IPR002902">
    <property type="entry name" value="GNK2"/>
</dbReference>
<feature type="chain" id="PRO_5022787071" description="non-specific serine/threonine protein kinase" evidence="21">
    <location>
        <begin position="26"/>
        <end position="1357"/>
    </location>
</feature>
<dbReference type="InterPro" id="IPR000719">
    <property type="entry name" value="Prot_kinase_dom"/>
</dbReference>
<evidence type="ECO:0000256" key="13">
    <source>
        <dbReference type="ARBA" id="ARBA00023136"/>
    </source>
</evidence>
<feature type="domain" description="Gnk2-homologous" evidence="23">
    <location>
        <begin position="855"/>
        <end position="962"/>
    </location>
</feature>
<dbReference type="GO" id="GO:0006979">
    <property type="term" value="P:response to oxidative stress"/>
    <property type="evidence" value="ECO:0007669"/>
    <property type="project" value="UniProtKB-ARBA"/>
</dbReference>
<dbReference type="PANTHER" id="PTHR27002">
    <property type="entry name" value="RECEPTOR-LIKE SERINE/THREONINE-PROTEIN KINASE SD1-8"/>
    <property type="match status" value="1"/>
</dbReference>
<dbReference type="PROSITE" id="PS00107">
    <property type="entry name" value="PROTEIN_KINASE_ATP"/>
    <property type="match status" value="2"/>
</dbReference>
<feature type="compositionally biased region" description="Low complexity" evidence="19">
    <location>
        <begin position="1331"/>
        <end position="1343"/>
    </location>
</feature>
<evidence type="ECO:0000256" key="4">
    <source>
        <dbReference type="ARBA" id="ARBA00022553"/>
    </source>
</evidence>
<feature type="domain" description="Gnk2-homologous" evidence="23">
    <location>
        <begin position="747"/>
        <end position="849"/>
    </location>
</feature>
<evidence type="ECO:0000256" key="7">
    <source>
        <dbReference type="ARBA" id="ARBA00022729"/>
    </source>
</evidence>
<evidence type="ECO:0000313" key="25">
    <source>
        <dbReference type="Proteomes" id="UP000321947"/>
    </source>
</evidence>
<comment type="catalytic activity">
    <reaction evidence="16">
        <text>L-threonyl-[protein] + ATP = O-phospho-L-threonyl-[protein] + ADP + H(+)</text>
        <dbReference type="Rhea" id="RHEA:46608"/>
        <dbReference type="Rhea" id="RHEA-COMP:11060"/>
        <dbReference type="Rhea" id="RHEA-COMP:11605"/>
        <dbReference type="ChEBI" id="CHEBI:15378"/>
        <dbReference type="ChEBI" id="CHEBI:30013"/>
        <dbReference type="ChEBI" id="CHEBI:30616"/>
        <dbReference type="ChEBI" id="CHEBI:61977"/>
        <dbReference type="ChEBI" id="CHEBI:456216"/>
        <dbReference type="EC" id="2.7.11.1"/>
    </reaction>
</comment>
<keyword evidence="15" id="KW-0325">Glycoprotein</keyword>
<evidence type="ECO:0000256" key="16">
    <source>
        <dbReference type="ARBA" id="ARBA00047899"/>
    </source>
</evidence>
<feature type="domain" description="Protein kinase" evidence="22">
    <location>
        <begin position="1066"/>
        <end position="1357"/>
    </location>
</feature>
<feature type="binding site" evidence="18">
    <location>
        <position position="393"/>
    </location>
    <ligand>
        <name>ATP</name>
        <dbReference type="ChEBI" id="CHEBI:30616"/>
    </ligand>
</feature>
<dbReference type="Gene3D" id="1.10.510.10">
    <property type="entry name" value="Transferase(Phosphotransferase) domain 1"/>
    <property type="match status" value="3"/>
</dbReference>
<evidence type="ECO:0000256" key="1">
    <source>
        <dbReference type="ARBA" id="ARBA00004167"/>
    </source>
</evidence>
<dbReference type="Proteomes" id="UP000321947">
    <property type="component" value="Unassembled WGS sequence"/>
</dbReference>
<evidence type="ECO:0000256" key="18">
    <source>
        <dbReference type="PROSITE-ProRule" id="PRU10141"/>
    </source>
</evidence>
<feature type="transmembrane region" description="Helical" evidence="20">
    <location>
        <begin position="318"/>
        <end position="338"/>
    </location>
</feature>
<dbReference type="FunFam" id="3.30.430.20:FF:000002">
    <property type="entry name" value="Cysteine-rich receptor-like protein kinase 10"/>
    <property type="match status" value="2"/>
</dbReference>
<keyword evidence="6 20" id="KW-0812">Transmembrane</keyword>
<dbReference type="GO" id="GO:0005524">
    <property type="term" value="F:ATP binding"/>
    <property type="evidence" value="ECO:0007669"/>
    <property type="project" value="UniProtKB-UniRule"/>
</dbReference>
<protein>
    <recommendedName>
        <fullName evidence="2">non-specific serine/threonine protein kinase</fullName>
        <ecNumber evidence="2">2.7.11.1</ecNumber>
    </recommendedName>
</protein>
<evidence type="ECO:0000256" key="10">
    <source>
        <dbReference type="ARBA" id="ARBA00022777"/>
    </source>
</evidence>
<evidence type="ECO:0000256" key="20">
    <source>
        <dbReference type="SAM" id="Phobius"/>
    </source>
</evidence>
<dbReference type="CDD" id="cd14066">
    <property type="entry name" value="STKc_IRAK"/>
    <property type="match status" value="1"/>
</dbReference>
<keyword evidence="13 20" id="KW-0472">Membrane</keyword>
<evidence type="ECO:0000256" key="15">
    <source>
        <dbReference type="ARBA" id="ARBA00023180"/>
    </source>
</evidence>
<dbReference type="FunFam" id="3.30.200.20:FF:000142">
    <property type="entry name" value="Cysteine-rich receptor-like protein kinase 10"/>
    <property type="match status" value="2"/>
</dbReference>
<evidence type="ECO:0000256" key="12">
    <source>
        <dbReference type="ARBA" id="ARBA00022989"/>
    </source>
</evidence>
<evidence type="ECO:0000256" key="11">
    <source>
        <dbReference type="ARBA" id="ARBA00022840"/>
    </source>
</evidence>
<dbReference type="FunFam" id="3.30.430.20:FF:000003">
    <property type="entry name" value="Cysteine-rich RLK (RECEPTOR-like protein kinase) 10"/>
    <property type="match status" value="1"/>
</dbReference>
<evidence type="ECO:0000256" key="2">
    <source>
        <dbReference type="ARBA" id="ARBA00012513"/>
    </source>
</evidence>
<feature type="domain" description="Gnk2-homologous" evidence="23">
    <location>
        <begin position="29"/>
        <end position="134"/>
    </location>
</feature>
<evidence type="ECO:0000256" key="19">
    <source>
        <dbReference type="SAM" id="MobiDB-lite"/>
    </source>
</evidence>
<comment type="subcellular location">
    <subcellularLocation>
        <location evidence="1">Membrane</location>
        <topology evidence="1">Single-pass membrane protein</topology>
    </subcellularLocation>
</comment>
<dbReference type="SMART" id="SM00220">
    <property type="entry name" value="S_TKc"/>
    <property type="match status" value="2"/>
</dbReference>
<keyword evidence="10 24" id="KW-0418">Kinase</keyword>
<dbReference type="Pfam" id="PF07714">
    <property type="entry name" value="PK_Tyr_Ser-Thr"/>
    <property type="match status" value="2"/>
</dbReference>
<comment type="caution">
    <text evidence="24">The sequence shown here is derived from an EMBL/GenBank/DDBJ whole genome shotgun (WGS) entry which is preliminary data.</text>
</comment>
<feature type="binding site" evidence="18">
    <location>
        <position position="1094"/>
    </location>
    <ligand>
        <name>ATP</name>
        <dbReference type="ChEBI" id="CHEBI:30616"/>
    </ligand>
</feature>
<dbReference type="PROSITE" id="PS00108">
    <property type="entry name" value="PROTEIN_KINASE_ST"/>
    <property type="match status" value="2"/>
</dbReference>
<dbReference type="InterPro" id="IPR017441">
    <property type="entry name" value="Protein_kinase_ATP_BS"/>
</dbReference>
<evidence type="ECO:0000256" key="9">
    <source>
        <dbReference type="ARBA" id="ARBA00022741"/>
    </source>
</evidence>
<keyword evidence="4" id="KW-0597">Phosphoprotein</keyword>
<evidence type="ECO:0000256" key="21">
    <source>
        <dbReference type="SAM" id="SignalP"/>
    </source>
</evidence>
<dbReference type="GO" id="GO:0004674">
    <property type="term" value="F:protein serine/threonine kinase activity"/>
    <property type="evidence" value="ECO:0007669"/>
    <property type="project" value="UniProtKB-KW"/>
</dbReference>
<dbReference type="PROSITE" id="PS51473">
    <property type="entry name" value="GNK2"/>
    <property type="match status" value="4"/>
</dbReference>
<dbReference type="Gene3D" id="3.30.430.20">
    <property type="entry name" value="Gnk2 domain, C-X8-C-X2-C motif"/>
    <property type="match status" value="4"/>
</dbReference>
<accession>A0A5D3BK50</accession>
<dbReference type="EMBL" id="SSTD01017768">
    <property type="protein sequence ID" value="TYJ99394.1"/>
    <property type="molecule type" value="Genomic_DNA"/>
</dbReference>
<dbReference type="FunFam" id="1.10.510.10:FF:000129">
    <property type="entry name" value="cysteine-rich receptor-like protein kinase 10"/>
    <property type="match status" value="1"/>
</dbReference>
<dbReference type="InterPro" id="IPR011009">
    <property type="entry name" value="Kinase-like_dom_sf"/>
</dbReference>
<evidence type="ECO:0000256" key="5">
    <source>
        <dbReference type="ARBA" id="ARBA00022679"/>
    </source>
</evidence>
<evidence type="ECO:0000256" key="6">
    <source>
        <dbReference type="ARBA" id="ARBA00022692"/>
    </source>
</evidence>
<keyword evidence="3" id="KW-0723">Serine/threonine-protein kinase</keyword>
<sequence length="1357" mass="152180">MCSSTPMILCFLCFTSFFIPILVIAQPDFQFYICVEDQGNFTTNSTYKVNLDHILSDLTTHRQVNNDYAGFYNFSYGLTHRANVIGLCRGDLMPDACTRCLNNSRTLLPSLCPNYYEAIGWYDECMLRYSNRSIFRKMETLPGFYAWNPNNASDPNRFIQVSRTLLEQLTTNATSGDSSQKFATGITTIPNFPKIYGAVQCTPDLSAEDCSICLLGALDDIRTCCYGKAGGRVQAPSCYFRFETYLFYQLPSISSSPSPHIAPSPIQSNSSTPPKPSRKLVTVVVPIIVGVVVAVVILTLSIYIFMKKTKERKPTNHASGSSELITVVLLILLIHLIGMAPENEDTDEGSSQFDFDIIKTATDGFSEANKLGEGGFGVVYKGRLPTGETIAVKRLSRASSQGDKEFKNEILLVAKLQHRNLVQLLGFCFKGNEKILIYELVENSSLEKFLFSPKKCVSLDWKTRYKIIGGITRGLVYLHEESQLKIIHRDLKASNILLDADMNAKISDFGTARLFLHDQTQGDTKKVVGTYGYMAPEYVHKGHFSVKSDVFSFGVLVLEIVTGLKNNQIHMFDNEIVGVVGYVWRNWQNGTTQNIIDPTLTSCSKPEMVRCIHIGLLCVQEKVAKRPTMSTILLMLNSYSITLPRPSQPAFLLSSINSHMSDQLNHNSIDQERNEIQVVEFNLTFIQIHTLKIVKVNVLKSINNKLSTPIISFSLRYHTFATKLMILCFAFFSISIFLRHAIAQPDFQIYDCVENQGNFTTNSTYKANLNHLLSTFTTDHQINYGFYNFSYGHQNRANVIGLCRGDLTLLACTTCLNNSRTLLPLLCPNHIEAIGWYDECMLRYSNRSIFGSMETSPAFRAWNPNNASDPHRFIQLATTLLQQLTHEAALGDSRLKFATGIISVPNFPTIYGAVQCTPDLSPQNCTTCLFGAIQRIQLCCDGKAGGRIGRPSCNFRFESYLFYKQSSISLAPSPNPSLPPSPPPQRKASRRVAVIVAFVVVCAVIITITICIFLTKRRRRNPSTQVPSNLCWIHPYVAGMALEDEETDIESSQFDFDMIKIATNGFSDENKLGEGGFGVVYKGRLPNGETIAVKRLSRASSQGDNEFKNEILLVAKLQHRNLVQLLGFCFKENEKLLIYEFVENSSLEKFLFNPKTGVSLDWKARYKIIHGITRGLVYLHEESQLRIIHRDLKASNILLDVDMNAKISDFVDTWLPNTSTKVISQSSRMSLVLEIVTGIKNNQVHLDNEIVGLVEHAWRNWHNGTTQNIIDPTLTSGSKTEMARCIHIGLLCVQENVAKRPNMGTVLLMLNSYSITLPRPSQPAFILSTTNSQISEQSNNNSTHELNDMSITELYPR</sequence>
<feature type="domain" description="Protein kinase" evidence="22">
    <location>
        <begin position="365"/>
        <end position="651"/>
    </location>
</feature>
<keyword evidence="9 18" id="KW-0547">Nucleotide-binding</keyword>
<organism evidence="24 25">
    <name type="scientific">Cucumis melo var. makuwa</name>
    <name type="common">Oriental melon</name>
    <dbReference type="NCBI Taxonomy" id="1194695"/>
    <lineage>
        <taxon>Eukaryota</taxon>
        <taxon>Viridiplantae</taxon>
        <taxon>Streptophyta</taxon>
        <taxon>Embryophyta</taxon>
        <taxon>Tracheophyta</taxon>
        <taxon>Spermatophyta</taxon>
        <taxon>Magnoliopsida</taxon>
        <taxon>eudicotyledons</taxon>
        <taxon>Gunneridae</taxon>
        <taxon>Pentapetalae</taxon>
        <taxon>rosids</taxon>
        <taxon>fabids</taxon>
        <taxon>Cucurbitales</taxon>
        <taxon>Cucurbitaceae</taxon>
        <taxon>Benincaseae</taxon>
        <taxon>Cucumis</taxon>
    </lineage>
</organism>
<gene>
    <name evidence="24" type="ORF">E5676_scaffold248G006120</name>
</gene>
<keyword evidence="11 18" id="KW-0067">ATP-binding</keyword>
<comment type="catalytic activity">
    <reaction evidence="17">
        <text>L-seryl-[protein] + ATP = O-phospho-L-seryl-[protein] + ADP + H(+)</text>
        <dbReference type="Rhea" id="RHEA:17989"/>
        <dbReference type="Rhea" id="RHEA-COMP:9863"/>
        <dbReference type="Rhea" id="RHEA-COMP:11604"/>
        <dbReference type="ChEBI" id="CHEBI:15378"/>
        <dbReference type="ChEBI" id="CHEBI:29999"/>
        <dbReference type="ChEBI" id="CHEBI:30616"/>
        <dbReference type="ChEBI" id="CHEBI:83421"/>
        <dbReference type="ChEBI" id="CHEBI:456216"/>
        <dbReference type="EC" id="2.7.11.1"/>
    </reaction>
</comment>
<dbReference type="PROSITE" id="PS50011">
    <property type="entry name" value="PROTEIN_KINASE_DOM"/>
    <property type="match status" value="2"/>
</dbReference>
<keyword evidence="7 21" id="KW-0732">Signal</keyword>
<evidence type="ECO:0000259" key="22">
    <source>
        <dbReference type="PROSITE" id="PS50011"/>
    </source>
</evidence>
<dbReference type="InterPro" id="IPR038408">
    <property type="entry name" value="GNK2_sf"/>
</dbReference>
<dbReference type="CDD" id="cd23509">
    <property type="entry name" value="Gnk2-like"/>
    <property type="match status" value="4"/>
</dbReference>
<name>A0A5D3BK50_CUCMM</name>
<evidence type="ECO:0000259" key="23">
    <source>
        <dbReference type="PROSITE" id="PS51473"/>
    </source>
</evidence>
<keyword evidence="14 24" id="KW-0675">Receptor</keyword>
<dbReference type="Pfam" id="PF01657">
    <property type="entry name" value="Stress-antifung"/>
    <property type="match status" value="4"/>
</dbReference>
<feature type="signal peptide" evidence="21">
    <location>
        <begin position="1"/>
        <end position="25"/>
    </location>
</feature>
<evidence type="ECO:0000256" key="17">
    <source>
        <dbReference type="ARBA" id="ARBA00048679"/>
    </source>
</evidence>
<dbReference type="GO" id="GO:0005886">
    <property type="term" value="C:plasma membrane"/>
    <property type="evidence" value="ECO:0007669"/>
    <property type="project" value="TreeGrafter"/>
</dbReference>
<dbReference type="SUPFAM" id="SSF56112">
    <property type="entry name" value="Protein kinase-like (PK-like)"/>
    <property type="match status" value="2"/>
</dbReference>
<feature type="transmembrane region" description="Helical" evidence="20">
    <location>
        <begin position="992"/>
        <end position="1015"/>
    </location>
</feature>
<dbReference type="InterPro" id="IPR008271">
    <property type="entry name" value="Ser/Thr_kinase_AS"/>
</dbReference>
<keyword evidence="5" id="KW-0808">Transferase</keyword>
<evidence type="ECO:0000256" key="8">
    <source>
        <dbReference type="ARBA" id="ARBA00022737"/>
    </source>
</evidence>
<evidence type="ECO:0000256" key="3">
    <source>
        <dbReference type="ARBA" id="ARBA00022527"/>
    </source>
</evidence>
<reference evidence="24 25" key="1">
    <citation type="submission" date="2019-08" db="EMBL/GenBank/DDBJ databases">
        <title>Draft genome sequences of two oriental melons (Cucumis melo L. var makuwa).</title>
        <authorList>
            <person name="Kwon S.-Y."/>
        </authorList>
    </citation>
    <scope>NUCLEOTIDE SEQUENCE [LARGE SCALE GENOMIC DNA]</scope>
    <source>
        <strain evidence="25">cv. Chang Bougi</strain>
        <tissue evidence="24">Leaf</tissue>
    </source>
</reference>
<feature type="region of interest" description="Disordered" evidence="19">
    <location>
        <begin position="1331"/>
        <end position="1357"/>
    </location>
</feature>
<keyword evidence="8" id="KW-0677">Repeat</keyword>
<feature type="transmembrane region" description="Helical" evidence="20">
    <location>
        <begin position="280"/>
        <end position="306"/>
    </location>
</feature>
<evidence type="ECO:0000256" key="14">
    <source>
        <dbReference type="ARBA" id="ARBA00023170"/>
    </source>
</evidence>
<dbReference type="FunFam" id="1.10.510.10:FF:001023">
    <property type="entry name" value="Os07g0541700 protein"/>
    <property type="match status" value="1"/>
</dbReference>
<feature type="domain" description="Gnk2-homologous" evidence="23">
    <location>
        <begin position="140"/>
        <end position="247"/>
    </location>
</feature>
<dbReference type="InterPro" id="IPR001245">
    <property type="entry name" value="Ser-Thr/Tyr_kinase_cat_dom"/>
</dbReference>
<dbReference type="EC" id="2.7.11.1" evidence="2"/>
<evidence type="ECO:0000313" key="24">
    <source>
        <dbReference type="EMBL" id="TYJ99394.1"/>
    </source>
</evidence>
<proteinExistence type="predicted"/>
<dbReference type="Gene3D" id="3.30.200.20">
    <property type="entry name" value="Phosphorylase Kinase, domain 1"/>
    <property type="match status" value="2"/>
</dbReference>
<keyword evidence="12 20" id="KW-1133">Transmembrane helix</keyword>
<dbReference type="PANTHER" id="PTHR27002:SF1082">
    <property type="entry name" value="OS06G0693000 PROTEIN"/>
    <property type="match status" value="1"/>
</dbReference>